<evidence type="ECO:0000259" key="1">
    <source>
        <dbReference type="PROSITE" id="PS51746"/>
    </source>
</evidence>
<reference evidence="2 3" key="1">
    <citation type="submission" date="2023-07" db="EMBL/GenBank/DDBJ databases">
        <title>Sequencing the genomes of 1000 actinobacteria strains.</title>
        <authorList>
            <person name="Klenk H.-P."/>
        </authorList>
    </citation>
    <scope>NUCLEOTIDE SEQUENCE [LARGE SCALE GENOMIC DNA]</scope>
    <source>
        <strain evidence="2 3">DSM 22966</strain>
    </source>
</reference>
<evidence type="ECO:0000313" key="3">
    <source>
        <dbReference type="Proteomes" id="UP001183794"/>
    </source>
</evidence>
<dbReference type="PANTHER" id="PTHR47992">
    <property type="entry name" value="PROTEIN PHOSPHATASE"/>
    <property type="match status" value="1"/>
</dbReference>
<organism evidence="2 3">
    <name type="scientific">Enteractinococcus fodinae</name>
    <dbReference type="NCBI Taxonomy" id="684663"/>
    <lineage>
        <taxon>Bacteria</taxon>
        <taxon>Bacillati</taxon>
        <taxon>Actinomycetota</taxon>
        <taxon>Actinomycetes</taxon>
        <taxon>Micrococcales</taxon>
        <taxon>Micrococcaceae</taxon>
    </lineage>
</organism>
<dbReference type="PROSITE" id="PS51746">
    <property type="entry name" value="PPM_2"/>
    <property type="match status" value="1"/>
</dbReference>
<sequence>MYSFTAAAATDVGYQRDLNEDSYLIRDGLYLVADGMGGHDGGELASAAVIDTFIQAYEQTPQPFELASLQEWLTQANRAVYDIAEGRAGTTLTLLTNVLHQDKPQLVVANVGDSRTYRYRANDEAFIQLTQDHSAVAEMVRLGQLSAEEAREHPARNVITRAVGSNLRLLADVVLLDANVGDRFLLCTDGLTGGVQDQEIGLILGAASTVQDAADQLVELALETDGSDNVTVVVAEVTETTQ</sequence>
<name>A0ABU2B1L0_9MICC</name>
<dbReference type="EC" id="3.1.3.16" evidence="2"/>
<evidence type="ECO:0000313" key="2">
    <source>
        <dbReference type="EMBL" id="MDR7347492.1"/>
    </source>
</evidence>
<accession>A0ABU2B1L0</accession>
<keyword evidence="3" id="KW-1185">Reference proteome</keyword>
<dbReference type="Gene3D" id="3.60.40.10">
    <property type="entry name" value="PPM-type phosphatase domain"/>
    <property type="match status" value="1"/>
</dbReference>
<dbReference type="Pfam" id="PF13672">
    <property type="entry name" value="PP2C_2"/>
    <property type="match status" value="1"/>
</dbReference>
<protein>
    <submittedName>
        <fullName evidence="2">Protein phosphatase</fullName>
        <ecNumber evidence="2">3.1.3.16</ecNumber>
    </submittedName>
</protein>
<dbReference type="EMBL" id="JAVDYJ010000001">
    <property type="protein sequence ID" value="MDR7347492.1"/>
    <property type="molecule type" value="Genomic_DNA"/>
</dbReference>
<dbReference type="CDD" id="cd00143">
    <property type="entry name" value="PP2Cc"/>
    <property type="match status" value="1"/>
</dbReference>
<proteinExistence type="predicted"/>
<dbReference type="InterPro" id="IPR036457">
    <property type="entry name" value="PPM-type-like_dom_sf"/>
</dbReference>
<dbReference type="InterPro" id="IPR015655">
    <property type="entry name" value="PP2C"/>
</dbReference>
<dbReference type="InterPro" id="IPR001932">
    <property type="entry name" value="PPM-type_phosphatase-like_dom"/>
</dbReference>
<keyword evidence="2" id="KW-0378">Hydrolase</keyword>
<comment type="caution">
    <text evidence="2">The sequence shown here is derived from an EMBL/GenBank/DDBJ whole genome shotgun (WGS) entry which is preliminary data.</text>
</comment>
<dbReference type="SUPFAM" id="SSF81606">
    <property type="entry name" value="PP2C-like"/>
    <property type="match status" value="1"/>
</dbReference>
<dbReference type="SMART" id="SM00332">
    <property type="entry name" value="PP2Cc"/>
    <property type="match status" value="1"/>
</dbReference>
<dbReference type="SMART" id="SM00331">
    <property type="entry name" value="PP2C_SIG"/>
    <property type="match status" value="1"/>
</dbReference>
<dbReference type="Proteomes" id="UP001183794">
    <property type="component" value="Unassembled WGS sequence"/>
</dbReference>
<feature type="domain" description="PPM-type phosphatase" evidence="1">
    <location>
        <begin position="5"/>
        <end position="237"/>
    </location>
</feature>
<gene>
    <name evidence="2" type="ORF">J2S62_001749</name>
</gene>
<dbReference type="GO" id="GO:0004722">
    <property type="term" value="F:protein serine/threonine phosphatase activity"/>
    <property type="evidence" value="ECO:0007669"/>
    <property type="project" value="UniProtKB-EC"/>
</dbReference>
<dbReference type="RefSeq" id="WP_310173741.1">
    <property type="nucleotide sequence ID" value="NZ_BAABHE010000001.1"/>
</dbReference>